<dbReference type="PIRSF" id="PIRSF000137">
    <property type="entry name" value="Alcohol_oxidase"/>
    <property type="match status" value="1"/>
</dbReference>
<feature type="binding site" evidence="2">
    <location>
        <position position="272"/>
    </location>
    <ligand>
        <name>FAD</name>
        <dbReference type="ChEBI" id="CHEBI:57692"/>
    </ligand>
</feature>
<dbReference type="PROSITE" id="PS00623">
    <property type="entry name" value="GMC_OXRED_1"/>
    <property type="match status" value="1"/>
</dbReference>
<proteinExistence type="inferred from homology"/>
<dbReference type="Pfam" id="PF00732">
    <property type="entry name" value="GMC_oxred_N"/>
    <property type="match status" value="1"/>
</dbReference>
<reference evidence="6 7" key="1">
    <citation type="submission" date="2017-03" db="EMBL/GenBank/DDBJ databases">
        <title>Genome of the blue death feigning beetle - Asbolus verrucosus.</title>
        <authorList>
            <person name="Rider S.D."/>
        </authorList>
    </citation>
    <scope>NUCLEOTIDE SEQUENCE [LARGE SCALE GENOMIC DNA]</scope>
    <source>
        <strain evidence="6">Butters</strain>
        <tissue evidence="6">Head and leg muscle</tissue>
    </source>
</reference>
<dbReference type="GO" id="GO:0016614">
    <property type="term" value="F:oxidoreductase activity, acting on CH-OH group of donors"/>
    <property type="evidence" value="ECO:0007669"/>
    <property type="project" value="InterPro"/>
</dbReference>
<dbReference type="InterPro" id="IPR007867">
    <property type="entry name" value="GMC_OxRtase_C"/>
</dbReference>
<dbReference type="Pfam" id="PF05199">
    <property type="entry name" value="GMC_oxred_C"/>
    <property type="match status" value="1"/>
</dbReference>
<feature type="binding site" evidence="2">
    <location>
        <position position="141"/>
    </location>
    <ligand>
        <name>FAD</name>
        <dbReference type="ChEBI" id="CHEBI:57692"/>
    </ligand>
</feature>
<dbReference type="EMBL" id="QDEB01015506">
    <property type="protein sequence ID" value="RZC41635.1"/>
    <property type="molecule type" value="Genomic_DNA"/>
</dbReference>
<accession>A0A482W9K1</accession>
<dbReference type="InterPro" id="IPR036188">
    <property type="entry name" value="FAD/NAD-bd_sf"/>
</dbReference>
<evidence type="ECO:0000256" key="3">
    <source>
        <dbReference type="RuleBase" id="RU003968"/>
    </source>
</evidence>
<name>A0A482W9K1_ASBVE</name>
<keyword evidence="3" id="KW-0285">Flavoprotein</keyword>
<dbReference type="Proteomes" id="UP000292052">
    <property type="component" value="Unassembled WGS sequence"/>
</dbReference>
<evidence type="ECO:0000313" key="6">
    <source>
        <dbReference type="EMBL" id="RZC41635.1"/>
    </source>
</evidence>
<comment type="caution">
    <text evidence="6">The sequence shown here is derived from an EMBL/GenBank/DDBJ whole genome shotgun (WGS) entry which is preliminary data.</text>
</comment>
<gene>
    <name evidence="6" type="ORF">BDFB_013280</name>
</gene>
<dbReference type="PANTHER" id="PTHR11552:SF215">
    <property type="entry name" value="FI02019P"/>
    <property type="match status" value="1"/>
</dbReference>
<organism evidence="6 7">
    <name type="scientific">Asbolus verrucosus</name>
    <name type="common">Desert ironclad beetle</name>
    <dbReference type="NCBI Taxonomy" id="1661398"/>
    <lineage>
        <taxon>Eukaryota</taxon>
        <taxon>Metazoa</taxon>
        <taxon>Ecdysozoa</taxon>
        <taxon>Arthropoda</taxon>
        <taxon>Hexapoda</taxon>
        <taxon>Insecta</taxon>
        <taxon>Pterygota</taxon>
        <taxon>Neoptera</taxon>
        <taxon>Endopterygota</taxon>
        <taxon>Coleoptera</taxon>
        <taxon>Polyphaga</taxon>
        <taxon>Cucujiformia</taxon>
        <taxon>Tenebrionidae</taxon>
        <taxon>Pimeliinae</taxon>
        <taxon>Asbolus</taxon>
    </lineage>
</organism>
<keyword evidence="7" id="KW-1185">Reference proteome</keyword>
<evidence type="ECO:0000313" key="7">
    <source>
        <dbReference type="Proteomes" id="UP000292052"/>
    </source>
</evidence>
<evidence type="ECO:0000256" key="2">
    <source>
        <dbReference type="PIRSR" id="PIRSR000137-2"/>
    </source>
</evidence>
<dbReference type="GO" id="GO:0050660">
    <property type="term" value="F:flavin adenine dinucleotide binding"/>
    <property type="evidence" value="ECO:0007669"/>
    <property type="project" value="InterPro"/>
</dbReference>
<dbReference type="SUPFAM" id="SSF54373">
    <property type="entry name" value="FAD-linked reductases, C-terminal domain"/>
    <property type="match status" value="1"/>
</dbReference>
<dbReference type="STRING" id="1661398.A0A482W9K1"/>
<dbReference type="PROSITE" id="PS00624">
    <property type="entry name" value="GMC_OXRED_2"/>
    <property type="match status" value="1"/>
</dbReference>
<evidence type="ECO:0000259" key="4">
    <source>
        <dbReference type="PROSITE" id="PS00623"/>
    </source>
</evidence>
<dbReference type="InterPro" id="IPR012132">
    <property type="entry name" value="GMC_OxRdtase"/>
</dbReference>
<dbReference type="InterPro" id="IPR000172">
    <property type="entry name" value="GMC_OxRdtase_N"/>
</dbReference>
<evidence type="ECO:0000259" key="5">
    <source>
        <dbReference type="PROSITE" id="PS00624"/>
    </source>
</evidence>
<sequence length="616" mass="68670">MECSGIINHCPNSVSGVSAHIFLTLINTLMSSKCQISSKEKYPVDSRTELKDHDEFDFIVLGAGSAGSVVANKLSENSNWKVLVIEAGQYPSPSTEIPSLLFSLQQGEDDWQFTTEPSDKACLGFKNKRCRWPRGKCLGGTSAINGMLYIRGNKRDYDQWAQDGNDGWDYESVLKYFIELEDLQAEQLKNSTKYGRGGFLPLSLYNSQQPIKEMLKESARVLGYPSLLEEDNLGYFESLQTVEKGIRANAGKVFLGKVKERSNLVVAMNSVVEKIIIDDTNTASGVVVAVGDKKLTIKARNEIIVSGGAIGSPQILMLSGIGPKQHLQSLGIDVIQDLKVGENLQDHEFYLGFYASIDETAVPAKDNVIDELYRYFMYQEGAAAQIGITNLVGFINTRNDSNYPNIQLHHVLYEKNDKYLLPEILRVTGVIDEIAAIEMQTNQQSPTFNILPTILNPKSRGRILLKSKNPHDKPLIYPNYFEDPEDVEIMLEGIKFAQKQLETEPLKQHNPQIVDLKIPGCENFEFKSDDYWRCALSRLGTTVYHPVGTCKMGPKADLAAVVDARLRVHGVKNLRVIDASIMPNIVSVNTNAPSMMIGNKGATMVMEDWGYKHDEL</sequence>
<dbReference type="OrthoDB" id="269227at2759"/>
<dbReference type="AlphaFoldDB" id="A0A482W9K1"/>
<dbReference type="Gene3D" id="3.50.50.60">
    <property type="entry name" value="FAD/NAD(P)-binding domain"/>
    <property type="match status" value="1"/>
</dbReference>
<comment type="similarity">
    <text evidence="1 3">Belongs to the GMC oxidoreductase family.</text>
</comment>
<dbReference type="PANTHER" id="PTHR11552">
    <property type="entry name" value="GLUCOSE-METHANOL-CHOLINE GMC OXIDOREDUCTASE"/>
    <property type="match status" value="1"/>
</dbReference>
<dbReference type="SUPFAM" id="SSF51905">
    <property type="entry name" value="FAD/NAD(P)-binding domain"/>
    <property type="match status" value="1"/>
</dbReference>
<evidence type="ECO:0000256" key="1">
    <source>
        <dbReference type="ARBA" id="ARBA00010790"/>
    </source>
</evidence>
<keyword evidence="2 3" id="KW-0274">FAD</keyword>
<dbReference type="Gene3D" id="3.30.560.10">
    <property type="entry name" value="Glucose Oxidase, domain 3"/>
    <property type="match status" value="1"/>
</dbReference>
<feature type="domain" description="Glucose-methanol-choline oxidoreductase N-terminal" evidence="5">
    <location>
        <begin position="308"/>
        <end position="322"/>
    </location>
</feature>
<protein>
    <submittedName>
        <fullName evidence="6">Glucose dehydrogenase [FAD, quinone]</fullName>
    </submittedName>
</protein>
<comment type="cofactor">
    <cofactor evidence="2">
        <name>FAD</name>
        <dbReference type="ChEBI" id="CHEBI:57692"/>
    </cofactor>
</comment>
<feature type="domain" description="Glucose-methanol-choline oxidoreductase N-terminal" evidence="4">
    <location>
        <begin position="135"/>
        <end position="158"/>
    </location>
</feature>